<gene>
    <name evidence="1" type="ORF">DES40_0618</name>
</gene>
<dbReference type="InParanoid" id="A0A420WK75"/>
<dbReference type="OrthoDB" id="7304934at2"/>
<dbReference type="AlphaFoldDB" id="A0A420WK75"/>
<reference evidence="1 2" key="1">
    <citation type="submission" date="2018-10" db="EMBL/GenBank/DDBJ databases">
        <title>Genomic Encyclopedia of Type Strains, Phase IV (KMG-IV): sequencing the most valuable type-strain genomes for metagenomic binning, comparative biology and taxonomic classification.</title>
        <authorList>
            <person name="Goeker M."/>
        </authorList>
    </citation>
    <scope>NUCLEOTIDE SEQUENCE [LARGE SCALE GENOMIC DNA]</scope>
    <source>
        <strain evidence="1 2">DSM 22008</strain>
    </source>
</reference>
<sequence length="154" mass="17492">MRVTFLSAFILGFTLLSRGDVSWAQDLFLPDIEQEKPLGREDVKSLFSGKTHIGSYNFEIQNFKGINFEELTKEDGTVIHKMGARVDTGRWSMKGHKICFEYDSPDLYGTCLSYYQRGNCIYHFLEAQTDIISSQFTAVSVVKGEVPRCDPPMS</sequence>
<comment type="caution">
    <text evidence="1">The sequence shown here is derived from an EMBL/GenBank/DDBJ whole genome shotgun (WGS) entry which is preliminary data.</text>
</comment>
<dbReference type="Proteomes" id="UP000282211">
    <property type="component" value="Unassembled WGS sequence"/>
</dbReference>
<keyword evidence="2" id="KW-1185">Reference proteome</keyword>
<organism evidence="1 2">
    <name type="scientific">Litorimonas taeanensis</name>
    <dbReference type="NCBI Taxonomy" id="568099"/>
    <lineage>
        <taxon>Bacteria</taxon>
        <taxon>Pseudomonadati</taxon>
        <taxon>Pseudomonadota</taxon>
        <taxon>Alphaproteobacteria</taxon>
        <taxon>Maricaulales</taxon>
        <taxon>Robiginitomaculaceae</taxon>
    </lineage>
</organism>
<dbReference type="EMBL" id="RBII01000001">
    <property type="protein sequence ID" value="RKQ71305.1"/>
    <property type="molecule type" value="Genomic_DNA"/>
</dbReference>
<name>A0A420WK75_9PROT</name>
<evidence type="ECO:0000313" key="1">
    <source>
        <dbReference type="EMBL" id="RKQ71305.1"/>
    </source>
</evidence>
<evidence type="ECO:0000313" key="2">
    <source>
        <dbReference type="Proteomes" id="UP000282211"/>
    </source>
</evidence>
<dbReference type="RefSeq" id="WP_121099090.1">
    <property type="nucleotide sequence ID" value="NZ_RBII01000001.1"/>
</dbReference>
<accession>A0A420WK75</accession>
<protein>
    <submittedName>
        <fullName evidence="1">Uncharacterized protein</fullName>
    </submittedName>
</protein>
<proteinExistence type="predicted"/>